<keyword evidence="1" id="KW-1133">Transmembrane helix</keyword>
<keyword evidence="1" id="KW-0472">Membrane</keyword>
<dbReference type="Pfam" id="PF26047">
    <property type="entry name" value="DUF8015"/>
    <property type="match status" value="1"/>
</dbReference>
<evidence type="ECO:0000313" key="2">
    <source>
        <dbReference type="EMBL" id="MCU4741642.1"/>
    </source>
</evidence>
<accession>A0AAP2YY19</accession>
<dbReference type="Proteomes" id="UP001321018">
    <property type="component" value="Unassembled WGS sequence"/>
</dbReference>
<reference evidence="2" key="1">
    <citation type="submission" date="2022-09" db="EMBL/GenBank/DDBJ databases">
        <title>Enrichment on poylsaccharides allowed isolation of novel metabolic and taxonomic groups of Haloarchaea.</title>
        <authorList>
            <person name="Sorokin D.Y."/>
            <person name="Elcheninov A.G."/>
            <person name="Khizhniak T.V."/>
            <person name="Kolganova T.V."/>
            <person name="Kublanov I.V."/>
        </authorList>
    </citation>
    <scope>NUCLEOTIDE SEQUENCE</scope>
    <source>
        <strain evidence="2">AArc-xg1-1</strain>
    </source>
</reference>
<comment type="caution">
    <text evidence="2">The sequence shown here is derived from an EMBL/GenBank/DDBJ whole genome shotgun (WGS) entry which is preliminary data.</text>
</comment>
<dbReference type="EMBL" id="JAOPKA010000005">
    <property type="protein sequence ID" value="MCU4741642.1"/>
    <property type="molecule type" value="Genomic_DNA"/>
</dbReference>
<dbReference type="RefSeq" id="WP_338003479.1">
    <property type="nucleotide sequence ID" value="NZ_JAOPKA010000005.1"/>
</dbReference>
<sequence>MVDYYDTILAAIAGSVLGGVLLASVTTLSLSVGLFLGSLVAIVFVYDAMFRNPPLPPMDPRVAASVVVWHALLFALALATFVG</sequence>
<evidence type="ECO:0000256" key="1">
    <source>
        <dbReference type="SAM" id="Phobius"/>
    </source>
</evidence>
<keyword evidence="1" id="KW-0812">Transmembrane</keyword>
<evidence type="ECO:0000313" key="3">
    <source>
        <dbReference type="Proteomes" id="UP001321018"/>
    </source>
</evidence>
<feature type="transmembrane region" description="Helical" evidence="1">
    <location>
        <begin position="32"/>
        <end position="50"/>
    </location>
</feature>
<organism evidence="2 3">
    <name type="scientific">Natronoglomus mannanivorans</name>
    <dbReference type="NCBI Taxonomy" id="2979990"/>
    <lineage>
        <taxon>Archaea</taxon>
        <taxon>Methanobacteriati</taxon>
        <taxon>Methanobacteriota</taxon>
        <taxon>Stenosarchaea group</taxon>
        <taxon>Halobacteria</taxon>
        <taxon>Halobacteriales</taxon>
        <taxon>Natrialbaceae</taxon>
        <taxon>Natronoglomus</taxon>
    </lineage>
</organism>
<dbReference type="AlphaFoldDB" id="A0AAP2YY19"/>
<proteinExistence type="predicted"/>
<gene>
    <name evidence="2" type="ORF">OB960_09555</name>
</gene>
<feature type="transmembrane region" description="Helical" evidence="1">
    <location>
        <begin position="62"/>
        <end position="82"/>
    </location>
</feature>
<name>A0AAP2YY19_9EURY</name>
<feature type="transmembrane region" description="Helical" evidence="1">
    <location>
        <begin position="7"/>
        <end position="26"/>
    </location>
</feature>
<protein>
    <submittedName>
        <fullName evidence="2">Uncharacterized protein</fullName>
    </submittedName>
</protein>
<dbReference type="InterPro" id="IPR058328">
    <property type="entry name" value="DUF8015"/>
</dbReference>